<sequence length="86" mass="10089">MRRSTELEQPEVMIALGNQTNQFGKICPSTWLTSWFARRCIKDQTQPLWWRKIKNKKKVSYEYLSKAVHLIMKGAVAQTRNFATSI</sequence>
<dbReference type="EMBL" id="SNRW01003024">
    <property type="protein sequence ID" value="KAA6391010.1"/>
    <property type="molecule type" value="Genomic_DNA"/>
</dbReference>
<gene>
    <name evidence="1" type="ORF">EZS28_013462</name>
</gene>
<organism evidence="1 2">
    <name type="scientific">Streblomastix strix</name>
    <dbReference type="NCBI Taxonomy" id="222440"/>
    <lineage>
        <taxon>Eukaryota</taxon>
        <taxon>Metamonada</taxon>
        <taxon>Preaxostyla</taxon>
        <taxon>Oxymonadida</taxon>
        <taxon>Streblomastigidae</taxon>
        <taxon>Streblomastix</taxon>
    </lineage>
</organism>
<name>A0A5J4W840_9EUKA</name>
<evidence type="ECO:0000313" key="2">
    <source>
        <dbReference type="Proteomes" id="UP000324800"/>
    </source>
</evidence>
<dbReference type="AlphaFoldDB" id="A0A5J4W840"/>
<accession>A0A5J4W840</accession>
<evidence type="ECO:0000313" key="1">
    <source>
        <dbReference type="EMBL" id="KAA6391010.1"/>
    </source>
</evidence>
<reference evidence="1 2" key="1">
    <citation type="submission" date="2019-03" db="EMBL/GenBank/DDBJ databases">
        <title>Single cell metagenomics reveals metabolic interactions within the superorganism composed of flagellate Streblomastix strix and complex community of Bacteroidetes bacteria on its surface.</title>
        <authorList>
            <person name="Treitli S.C."/>
            <person name="Kolisko M."/>
            <person name="Husnik F."/>
            <person name="Keeling P."/>
            <person name="Hampl V."/>
        </authorList>
    </citation>
    <scope>NUCLEOTIDE SEQUENCE [LARGE SCALE GENOMIC DNA]</scope>
    <source>
        <strain evidence="1">ST1C</strain>
    </source>
</reference>
<dbReference type="Proteomes" id="UP000324800">
    <property type="component" value="Unassembled WGS sequence"/>
</dbReference>
<protein>
    <submittedName>
        <fullName evidence="1">Uncharacterized protein</fullName>
    </submittedName>
</protein>
<comment type="caution">
    <text evidence="1">The sequence shown here is derived from an EMBL/GenBank/DDBJ whole genome shotgun (WGS) entry which is preliminary data.</text>
</comment>
<proteinExistence type="predicted"/>